<keyword evidence="3" id="KW-1185">Reference proteome</keyword>
<organism evidence="2 3">
    <name type="scientific">Nocardia puris</name>
    <dbReference type="NCBI Taxonomy" id="208602"/>
    <lineage>
        <taxon>Bacteria</taxon>
        <taxon>Bacillati</taxon>
        <taxon>Actinomycetota</taxon>
        <taxon>Actinomycetes</taxon>
        <taxon>Mycobacteriales</taxon>
        <taxon>Nocardiaceae</taxon>
        <taxon>Nocardia</taxon>
    </lineage>
</organism>
<dbReference type="Gene3D" id="3.40.710.10">
    <property type="entry name" value="DD-peptidase/beta-lactamase superfamily"/>
    <property type="match status" value="1"/>
</dbReference>
<dbReference type="EMBL" id="QNRE01000027">
    <property type="protein sequence ID" value="RBO80126.1"/>
    <property type="molecule type" value="Genomic_DNA"/>
</dbReference>
<dbReference type="InterPro" id="IPR012338">
    <property type="entry name" value="Beta-lactam/transpept-like"/>
</dbReference>
<dbReference type="InterPro" id="IPR001466">
    <property type="entry name" value="Beta-lactam-related"/>
</dbReference>
<dbReference type="SUPFAM" id="SSF56601">
    <property type="entry name" value="beta-lactamase/transpeptidase-like"/>
    <property type="match status" value="1"/>
</dbReference>
<evidence type="ECO:0000259" key="1">
    <source>
        <dbReference type="Pfam" id="PF00144"/>
    </source>
</evidence>
<accession>A0A366CV12</accession>
<dbReference type="PANTHER" id="PTHR43319">
    <property type="entry name" value="BETA-LACTAMASE-RELATED"/>
    <property type="match status" value="1"/>
</dbReference>
<feature type="domain" description="Beta-lactamase-related" evidence="1">
    <location>
        <begin position="43"/>
        <end position="394"/>
    </location>
</feature>
<name>A0A366CV12_9NOCA</name>
<evidence type="ECO:0000313" key="2">
    <source>
        <dbReference type="EMBL" id="RBO80126.1"/>
    </source>
</evidence>
<dbReference type="STRING" id="1210090.GCA_001613185_06502"/>
<dbReference type="AlphaFoldDB" id="A0A366CV12"/>
<gene>
    <name evidence="2" type="ORF">DFR74_12715</name>
</gene>
<dbReference type="InterPro" id="IPR052907">
    <property type="entry name" value="Beta-lactamase/esterase"/>
</dbReference>
<protein>
    <submittedName>
        <fullName evidence="2">CubicO group peptidase (Beta-lactamase class C family)</fullName>
    </submittedName>
</protein>
<reference evidence="2 3" key="1">
    <citation type="submission" date="2018-06" db="EMBL/GenBank/DDBJ databases">
        <title>Genomic Encyclopedia of Type Strains, Phase IV (KMG-IV): sequencing the most valuable type-strain genomes for metagenomic binning, comparative biology and taxonomic classification.</title>
        <authorList>
            <person name="Goeker M."/>
        </authorList>
    </citation>
    <scope>NUCLEOTIDE SEQUENCE [LARGE SCALE GENOMIC DNA]</scope>
    <source>
        <strain evidence="2 3">DSM 44599</strain>
    </source>
</reference>
<comment type="caution">
    <text evidence="2">The sequence shown here is derived from an EMBL/GenBank/DDBJ whole genome shotgun (WGS) entry which is preliminary data.</text>
</comment>
<dbReference type="Proteomes" id="UP000252586">
    <property type="component" value="Unassembled WGS sequence"/>
</dbReference>
<proteinExistence type="predicted"/>
<dbReference type="Pfam" id="PF00144">
    <property type="entry name" value="Beta-lactamase"/>
    <property type="match status" value="1"/>
</dbReference>
<dbReference type="PANTHER" id="PTHR43319:SF3">
    <property type="entry name" value="BETA-LACTAMASE-RELATED DOMAIN-CONTAINING PROTEIN"/>
    <property type="match status" value="1"/>
</dbReference>
<evidence type="ECO:0000313" key="3">
    <source>
        <dbReference type="Proteomes" id="UP000252586"/>
    </source>
</evidence>
<sequence length="418" mass="43820">MLDAGASRRYRGLMSNVASVDGSAAVEFGPLVRAFGKAFGHRPGAGAALAVHLDGEPLVDIWTGATGGVPWTRDTGSIVFSATKGLTATVIHRLADRGLLDYDAPVAEYWPLFAARGKGAITVRQVMTHSAGLSSLAPLARRVEDVLDHELMESRLATAAPDRLLGVPAYHALTFGWLLAGLARAITGKSMGQLYREEISDPLGLDGPYLGLPPADSATVYAPLTGNQLGALGTPVGSNVLRRSHLLPGALGAATRCLFLPGMERILEGEQPPILRTEMGAGNGVCSASTMASVYGAVVGGPAVDGRPYLSPGTVRALGRVHTYHLDRALFYAPMMWHLGYHSLPAPGGRRGLGHIGLGGSFGWADPARRLSVGFVHNRLALPQLGADQFAAMWLVPLIVRCLRAGRRGASEVVPAAA</sequence>